<evidence type="ECO:0000256" key="3">
    <source>
        <dbReference type="ARBA" id="ARBA00022741"/>
    </source>
</evidence>
<keyword evidence="2" id="KW-0808">Transferase</keyword>
<dbReference type="PROSITE" id="PS50082">
    <property type="entry name" value="WD_REPEATS_2"/>
    <property type="match status" value="2"/>
</dbReference>
<dbReference type="Proteomes" id="UP001501842">
    <property type="component" value="Unassembled WGS sequence"/>
</dbReference>
<dbReference type="InterPro" id="IPR050660">
    <property type="entry name" value="NEK_Ser/Thr_kinase"/>
</dbReference>
<keyword evidence="4" id="KW-0418">Kinase</keyword>
<dbReference type="Pfam" id="PF20703">
    <property type="entry name" value="nSTAND1"/>
    <property type="match status" value="1"/>
</dbReference>
<accession>A0ABN3UF74</accession>
<keyword evidence="3" id="KW-0547">Nucleotide-binding</keyword>
<reference evidence="8 9" key="1">
    <citation type="journal article" date="2019" name="Int. J. Syst. Evol. Microbiol.">
        <title>The Global Catalogue of Microorganisms (GCM) 10K type strain sequencing project: providing services to taxonomists for standard genome sequencing and annotation.</title>
        <authorList>
            <consortium name="The Broad Institute Genomics Platform"/>
            <consortium name="The Broad Institute Genome Sequencing Center for Infectious Disease"/>
            <person name="Wu L."/>
            <person name="Ma J."/>
        </authorList>
    </citation>
    <scope>NUCLEOTIDE SEQUENCE [LARGE SCALE GENOMIC DNA]</scope>
    <source>
        <strain evidence="8 9">JCM 8201</strain>
    </source>
</reference>
<name>A0ABN3UF74_9ACTN</name>
<dbReference type="EMBL" id="BAAATZ010000020">
    <property type="protein sequence ID" value="GAA2731506.1"/>
    <property type="molecule type" value="Genomic_DNA"/>
</dbReference>
<dbReference type="PROSITE" id="PS00108">
    <property type="entry name" value="PROTEIN_KINASE_ST"/>
    <property type="match status" value="1"/>
</dbReference>
<dbReference type="EC" id="2.7.11.1" evidence="1"/>
<comment type="caution">
    <text evidence="8">The sequence shown here is derived from an EMBL/GenBank/DDBJ whole genome shotgun (WGS) entry which is preliminary data.</text>
</comment>
<dbReference type="Pfam" id="PF00069">
    <property type="entry name" value="Pkinase"/>
    <property type="match status" value="1"/>
</dbReference>
<dbReference type="PANTHER" id="PTHR43671:SF13">
    <property type="entry name" value="SERINE_THREONINE-PROTEIN KINASE NEK2"/>
    <property type="match status" value="1"/>
</dbReference>
<dbReference type="InterPro" id="IPR011009">
    <property type="entry name" value="Kinase-like_dom_sf"/>
</dbReference>
<evidence type="ECO:0000256" key="1">
    <source>
        <dbReference type="ARBA" id="ARBA00012513"/>
    </source>
</evidence>
<keyword evidence="6" id="KW-0853">WD repeat</keyword>
<dbReference type="Gene3D" id="1.10.510.10">
    <property type="entry name" value="Transferase(Phosphotransferase) domain 1"/>
    <property type="match status" value="1"/>
</dbReference>
<evidence type="ECO:0000256" key="2">
    <source>
        <dbReference type="ARBA" id="ARBA00022679"/>
    </source>
</evidence>
<proteinExistence type="predicted"/>
<dbReference type="InterPro" id="IPR011047">
    <property type="entry name" value="Quinoprotein_ADH-like_sf"/>
</dbReference>
<dbReference type="InterPro" id="IPR000719">
    <property type="entry name" value="Prot_kinase_dom"/>
</dbReference>
<feature type="repeat" description="WD" evidence="6">
    <location>
        <begin position="770"/>
        <end position="801"/>
    </location>
</feature>
<dbReference type="InterPro" id="IPR049052">
    <property type="entry name" value="nSTAND1"/>
</dbReference>
<sequence>MPGPLRMGDPERIGDYVLEGRLGAGGQGVVYEAVNGDGVRVAVKVFPEADGIAREMRREVAAAGRVASFCTAKLLYAQMDGPRPFLVSELVEGPSLGRVVRDGKRFTGDDLHRLAVGMTTALAAIHDAGVVHRDLKPDNVLIGPDGPRVIDFGLARSQDLSVTSRMGAGTPLYMAPEVFRNGRAREPADVFAWGAVLLFAATGRHAFHADALPAVMHRVLTAEPDLTVLPEALQPLVAAALAKSPLDRPTARDLLSALTGDPASASRELLAAGSLHAAGLIWRADDPILADVAEDAYQALDPQDRDVARDVFLRMVALPDGGPPIARILSAAELPDVHAEATERVLAAFVTVLARGDGQVRLTRPAILRAWPRLRAWISDYQDGLGIHREIREAAATWADHGRRPTDVLTGSRLQRALLWPHQHTHPALNAFERGYLAEGSRLHSRAQTRRRAFTAALVVLSLAATVTAVLAIRAEHRAASAQRTADVQRRSAISSLLSTQADNVRASDPMLAALLSTEAWGYAPTAEAHHGMAVSVASGLQGALHSAGPNFTTATFSPDSKTVVIAKADGSLETWDPTLTQQRPQTFEEADGPIQALAYSPDSTTLAGAITSGSRNHIQRWDISTGRRIGSPLKTRSRVSSLAFDKTGQVLTAVSHGEIHSWNLSTEPPSPGSSWQGSRIIGGDRSSYLKVSQNIRGITNARSWREGRPLGPIIRWEDGRNPDTVGVTTDGRLLAAAGSDGVISFWNTRTGRRLSTTKHGTFPFATQILTFSLDGAMAASSAGDGTVQMWSTATGRSLSERISFQNGAGQEPSHLSFSPDGELLIGMSFRTVRTIKTNTWKNEKISKVPEGWSDKGLSEVRLNRDGSLTTFYYVNRPEQTYRLQKFDALAGNKAIFTELLEGPGMLFGWALSPDGSQILTITNRRNNRPDTNIALYDITSGNPIQQPTSDRAWGGLIAMSAAFSHDGRTIAAKGHSVWFTENGNRIHWRTGNEDRAQSSGDGSGLTFTPDGRTVLALQPQDSNNTSRVEFWDTATGLETFTPINLKFLSSDISVSADGSLFSVAGEKGIELWDMASRRRLSFHPEPGVRALSFTERDRDLLTVDEQGVVRSWQIPNIPKDLPGAVCQMAGRSLTKEEWTRYIPDTELYRQTCPADR</sequence>
<dbReference type="SUPFAM" id="SSF50998">
    <property type="entry name" value="Quinoprotein alcohol dehydrogenase-like"/>
    <property type="match status" value="1"/>
</dbReference>
<evidence type="ECO:0000256" key="5">
    <source>
        <dbReference type="ARBA" id="ARBA00022840"/>
    </source>
</evidence>
<evidence type="ECO:0000313" key="9">
    <source>
        <dbReference type="Proteomes" id="UP001501842"/>
    </source>
</evidence>
<evidence type="ECO:0000259" key="7">
    <source>
        <dbReference type="PROSITE" id="PS50011"/>
    </source>
</evidence>
<keyword evidence="5" id="KW-0067">ATP-binding</keyword>
<evidence type="ECO:0000256" key="6">
    <source>
        <dbReference type="PROSITE-ProRule" id="PRU00221"/>
    </source>
</evidence>
<dbReference type="PROSITE" id="PS50011">
    <property type="entry name" value="PROTEIN_KINASE_DOM"/>
    <property type="match status" value="1"/>
</dbReference>
<evidence type="ECO:0000256" key="4">
    <source>
        <dbReference type="ARBA" id="ARBA00022777"/>
    </source>
</evidence>
<dbReference type="InterPro" id="IPR011044">
    <property type="entry name" value="Quino_amine_DH_bsu"/>
</dbReference>
<organism evidence="8 9">
    <name type="scientific">Actinocorallia aurantiaca</name>
    <dbReference type="NCBI Taxonomy" id="46204"/>
    <lineage>
        <taxon>Bacteria</taxon>
        <taxon>Bacillati</taxon>
        <taxon>Actinomycetota</taxon>
        <taxon>Actinomycetes</taxon>
        <taxon>Streptosporangiales</taxon>
        <taxon>Thermomonosporaceae</taxon>
        <taxon>Actinocorallia</taxon>
    </lineage>
</organism>
<keyword evidence="9" id="KW-1185">Reference proteome</keyword>
<dbReference type="SUPFAM" id="SSF56112">
    <property type="entry name" value="Protein kinase-like (PK-like)"/>
    <property type="match status" value="1"/>
</dbReference>
<dbReference type="InterPro" id="IPR001680">
    <property type="entry name" value="WD40_rpt"/>
</dbReference>
<dbReference type="PANTHER" id="PTHR43671">
    <property type="entry name" value="SERINE/THREONINE-PROTEIN KINASE NEK"/>
    <property type="match status" value="1"/>
</dbReference>
<protein>
    <recommendedName>
        <fullName evidence="1">non-specific serine/threonine protein kinase</fullName>
        <ecNumber evidence="1">2.7.11.1</ecNumber>
    </recommendedName>
</protein>
<dbReference type="CDD" id="cd14014">
    <property type="entry name" value="STKc_PknB_like"/>
    <property type="match status" value="1"/>
</dbReference>
<dbReference type="InterPro" id="IPR008271">
    <property type="entry name" value="Ser/Thr_kinase_AS"/>
</dbReference>
<evidence type="ECO:0000313" key="8">
    <source>
        <dbReference type="EMBL" id="GAA2731506.1"/>
    </source>
</evidence>
<dbReference type="Gene3D" id="2.130.10.10">
    <property type="entry name" value="YVTN repeat-like/Quinoprotein amine dehydrogenase"/>
    <property type="match status" value="4"/>
</dbReference>
<dbReference type="SMART" id="SM00220">
    <property type="entry name" value="S_TKc"/>
    <property type="match status" value="1"/>
</dbReference>
<dbReference type="InterPro" id="IPR015943">
    <property type="entry name" value="WD40/YVTN_repeat-like_dom_sf"/>
</dbReference>
<feature type="domain" description="Protein kinase" evidence="7">
    <location>
        <begin position="16"/>
        <end position="270"/>
    </location>
</feature>
<dbReference type="SMART" id="SM00320">
    <property type="entry name" value="WD40"/>
    <property type="match status" value="7"/>
</dbReference>
<dbReference type="SUPFAM" id="SSF50969">
    <property type="entry name" value="YVTN repeat-like/Quinoprotein amine dehydrogenase"/>
    <property type="match status" value="1"/>
</dbReference>
<gene>
    <name evidence="8" type="ORF">GCM10010439_47080</name>
</gene>
<feature type="repeat" description="WD" evidence="6">
    <location>
        <begin position="725"/>
        <end position="757"/>
    </location>
</feature>